<evidence type="ECO:0000259" key="2">
    <source>
        <dbReference type="Pfam" id="PF11955"/>
    </source>
</evidence>
<feature type="domain" description="PORR" evidence="2">
    <location>
        <begin position="72"/>
        <end position="212"/>
    </location>
</feature>
<accession>A0A1Q3B709</accession>
<dbReference type="InterPro" id="IPR045040">
    <property type="entry name" value="PORR_fam"/>
</dbReference>
<dbReference type="InParanoid" id="A0A1Q3B709"/>
<dbReference type="OrthoDB" id="838682at2759"/>
<reference evidence="4" key="1">
    <citation type="submission" date="2016-04" db="EMBL/GenBank/DDBJ databases">
        <title>Cephalotus genome sequencing.</title>
        <authorList>
            <person name="Fukushima K."/>
            <person name="Hasebe M."/>
            <person name="Fang X."/>
        </authorList>
    </citation>
    <scope>NUCLEOTIDE SEQUENCE [LARGE SCALE GENOMIC DNA]</scope>
    <source>
        <strain evidence="4">cv. St1</strain>
    </source>
</reference>
<protein>
    <submittedName>
        <fullName evidence="3">PORR domain-containing protein</fullName>
    </submittedName>
</protein>
<sequence length="229" mass="26958">MAWRVLVSKIPKSKTLTPTFPSLVSNPKPNLSIFGTPFSTSFLITKTPKKYRKKRSKPDSPRTKPVQPEPTRIPHLESILQRDSYFRFLTRSKSFLSTQHDHVLRLDDGGKLYRELGFPRGRKVSRFLQGHPTIFATYRHADNKMWVGFTEFMEELLLEEKEIMNEMESDRVNKVRKLLMMSKDKRIPLSKIHHCRLLFGVPDDFRDSEIPRIFSNCYGGRWKKDFRIS</sequence>
<dbReference type="PANTHER" id="PTHR31476">
    <property type="entry name" value="PROTEIN WHAT'S THIS FACTOR 1 HOMOLOG, CHLOROPLASTIC"/>
    <property type="match status" value="1"/>
</dbReference>
<name>A0A1Q3B709_CEPFO</name>
<dbReference type="InterPro" id="IPR021099">
    <property type="entry name" value="PORR_domain"/>
</dbReference>
<dbReference type="Pfam" id="PF11955">
    <property type="entry name" value="PORR"/>
    <property type="match status" value="1"/>
</dbReference>
<dbReference type="GO" id="GO:0003723">
    <property type="term" value="F:RNA binding"/>
    <property type="evidence" value="ECO:0007669"/>
    <property type="project" value="InterPro"/>
</dbReference>
<keyword evidence="4" id="KW-1185">Reference proteome</keyword>
<evidence type="ECO:0000256" key="1">
    <source>
        <dbReference type="SAM" id="MobiDB-lite"/>
    </source>
</evidence>
<feature type="compositionally biased region" description="Basic residues" evidence="1">
    <location>
        <begin position="47"/>
        <end position="56"/>
    </location>
</feature>
<dbReference type="STRING" id="3775.A0A1Q3B709"/>
<dbReference type="AlphaFoldDB" id="A0A1Q3B709"/>
<dbReference type="Proteomes" id="UP000187406">
    <property type="component" value="Unassembled WGS sequence"/>
</dbReference>
<gene>
    <name evidence="3" type="ORF">CFOL_v3_07100</name>
</gene>
<dbReference type="EMBL" id="BDDD01000311">
    <property type="protein sequence ID" value="GAV63582.1"/>
    <property type="molecule type" value="Genomic_DNA"/>
</dbReference>
<dbReference type="PANTHER" id="PTHR31476:SF14">
    <property type="entry name" value="OS09G0473400 PROTEIN"/>
    <property type="match status" value="1"/>
</dbReference>
<comment type="caution">
    <text evidence="3">The sequence shown here is derived from an EMBL/GenBank/DDBJ whole genome shotgun (WGS) entry which is preliminary data.</text>
</comment>
<proteinExistence type="predicted"/>
<evidence type="ECO:0000313" key="4">
    <source>
        <dbReference type="Proteomes" id="UP000187406"/>
    </source>
</evidence>
<feature type="region of interest" description="Disordered" evidence="1">
    <location>
        <begin position="47"/>
        <end position="70"/>
    </location>
</feature>
<evidence type="ECO:0000313" key="3">
    <source>
        <dbReference type="EMBL" id="GAV63582.1"/>
    </source>
</evidence>
<organism evidence="3 4">
    <name type="scientific">Cephalotus follicularis</name>
    <name type="common">Albany pitcher plant</name>
    <dbReference type="NCBI Taxonomy" id="3775"/>
    <lineage>
        <taxon>Eukaryota</taxon>
        <taxon>Viridiplantae</taxon>
        <taxon>Streptophyta</taxon>
        <taxon>Embryophyta</taxon>
        <taxon>Tracheophyta</taxon>
        <taxon>Spermatophyta</taxon>
        <taxon>Magnoliopsida</taxon>
        <taxon>eudicotyledons</taxon>
        <taxon>Gunneridae</taxon>
        <taxon>Pentapetalae</taxon>
        <taxon>rosids</taxon>
        <taxon>fabids</taxon>
        <taxon>Oxalidales</taxon>
        <taxon>Cephalotaceae</taxon>
        <taxon>Cephalotus</taxon>
    </lineage>
</organism>